<keyword evidence="2" id="KW-1185">Reference proteome</keyword>
<evidence type="ECO:0000313" key="2">
    <source>
        <dbReference type="Proteomes" id="UP000249842"/>
    </source>
</evidence>
<dbReference type="EMBL" id="QFYP01000001">
    <property type="protein sequence ID" value="RAK59607.1"/>
    <property type="molecule type" value="Genomic_DNA"/>
</dbReference>
<sequence>MPSGSGLNQARFAGQGLPTVRSKAMGVYRVYFVDDGGQLEAGEAFYCAADEEALRRLPPPRGPAVRAELWQGGRFVAVTGRQEDRPAQDAFGAVR</sequence>
<dbReference type="Proteomes" id="UP000249842">
    <property type="component" value="Unassembled WGS sequence"/>
</dbReference>
<reference evidence="2" key="1">
    <citation type="submission" date="2018-05" db="EMBL/GenBank/DDBJ databases">
        <authorList>
            <person name="Li X."/>
        </authorList>
    </citation>
    <scope>NUCLEOTIDE SEQUENCE [LARGE SCALE GENOMIC DNA]</scope>
    <source>
        <strain evidence="2">HKS-05</strain>
    </source>
</reference>
<name>A0A328AYD7_9CAUL</name>
<comment type="caution">
    <text evidence="1">The sequence shown here is derived from an EMBL/GenBank/DDBJ whole genome shotgun (WGS) entry which is preliminary data.</text>
</comment>
<accession>A0A328AYD7</accession>
<proteinExistence type="predicted"/>
<gene>
    <name evidence="1" type="ORF">DJ021_07220</name>
</gene>
<protein>
    <submittedName>
        <fullName evidence="1">Uncharacterized protein</fullName>
    </submittedName>
</protein>
<dbReference type="AlphaFoldDB" id="A0A328AYD7"/>
<organism evidence="1 2">
    <name type="scientific">Phenylobacterium hankyongense</name>
    <dbReference type="NCBI Taxonomy" id="1813876"/>
    <lineage>
        <taxon>Bacteria</taxon>
        <taxon>Pseudomonadati</taxon>
        <taxon>Pseudomonadota</taxon>
        <taxon>Alphaproteobacteria</taxon>
        <taxon>Caulobacterales</taxon>
        <taxon>Caulobacteraceae</taxon>
        <taxon>Phenylobacterium</taxon>
    </lineage>
</organism>
<dbReference type="RefSeq" id="WP_111456900.1">
    <property type="nucleotide sequence ID" value="NZ_QFYP01000001.1"/>
</dbReference>
<evidence type="ECO:0000313" key="1">
    <source>
        <dbReference type="EMBL" id="RAK59607.1"/>
    </source>
</evidence>